<name>A0A1J5TNC9_9ZZZZ</name>
<gene>
    <name evidence="1" type="ORF">GALL_20430</name>
</gene>
<evidence type="ECO:0000313" key="1">
    <source>
        <dbReference type="EMBL" id="OIR17821.1"/>
    </source>
</evidence>
<protein>
    <submittedName>
        <fullName evidence="1">Uncharacterized protein</fullName>
    </submittedName>
</protein>
<sequence length="169" mass="19321">MDNEALENVWFANRYRDLSPVAEEQLRLASHAYADSVKAEMHLALAKAIAPNNPVVRIGEYRYYFYKGRLPEALKVAEACLVSVAEELDLPSQWQEVMPHHANFSDDEPAHRFYLFCLKAYAYLLLRLDQIEAGWAATDKLLLLDPANKVGGMVLLDVLLRMDMDDYDD</sequence>
<dbReference type="AlphaFoldDB" id="A0A1J5TNC9"/>
<reference evidence="1" key="1">
    <citation type="submission" date="2016-10" db="EMBL/GenBank/DDBJ databases">
        <title>Sequence of Gallionella enrichment culture.</title>
        <authorList>
            <person name="Poehlein A."/>
            <person name="Muehling M."/>
            <person name="Daniel R."/>
        </authorList>
    </citation>
    <scope>NUCLEOTIDE SEQUENCE</scope>
</reference>
<comment type="caution">
    <text evidence="1">The sequence shown here is derived from an EMBL/GenBank/DDBJ whole genome shotgun (WGS) entry which is preliminary data.</text>
</comment>
<dbReference type="EMBL" id="MLJW01000004">
    <property type="protein sequence ID" value="OIR17821.1"/>
    <property type="molecule type" value="Genomic_DNA"/>
</dbReference>
<accession>A0A1J5TNC9</accession>
<proteinExistence type="predicted"/>
<organism evidence="1">
    <name type="scientific">mine drainage metagenome</name>
    <dbReference type="NCBI Taxonomy" id="410659"/>
    <lineage>
        <taxon>unclassified sequences</taxon>
        <taxon>metagenomes</taxon>
        <taxon>ecological metagenomes</taxon>
    </lineage>
</organism>